<comment type="caution">
    <text evidence="2">The sequence shown here is derived from an EMBL/GenBank/DDBJ whole genome shotgun (WGS) entry which is preliminary data.</text>
</comment>
<dbReference type="OrthoDB" id="69269at2759"/>
<sequence>MTDSQLPPRQPARPSLPDVEPPCAGEECHEETGEAAVAEIQQEGNGVGICHSGQQHTVLPDTSHTHQDPPGALGSGEGQPDPTLPSQQAEGVQSCYQTVQPHWFHCRMDDANPNWTPFSKTDSHMLETKHCSSKKQAPDWNAAASEQSKPWSVKRGVEQTYGDIFVGEPVKVDHLVFMVHGIGPACDIRFRSIIQCVNDFRNASLSLLQTHFRRAAEEQKIGRVEFLPVNWYCTLHGDATGVDE</sequence>
<dbReference type="GO" id="GO:0004620">
    <property type="term" value="F:phospholipase activity"/>
    <property type="evidence" value="ECO:0007669"/>
    <property type="project" value="TreeGrafter"/>
</dbReference>
<proteinExistence type="predicted"/>
<dbReference type="PANTHER" id="PTHR23509">
    <property type="entry name" value="PA-PL1 PHOSPHOLIPASE FAMILY"/>
    <property type="match status" value="1"/>
</dbReference>
<keyword evidence="3" id="KW-1185">Reference proteome</keyword>
<organism evidence="2 3">
    <name type="scientific">Chiloscyllium punctatum</name>
    <name type="common">Brownbanded bambooshark</name>
    <name type="synonym">Hemiscyllium punctatum</name>
    <dbReference type="NCBI Taxonomy" id="137246"/>
    <lineage>
        <taxon>Eukaryota</taxon>
        <taxon>Metazoa</taxon>
        <taxon>Chordata</taxon>
        <taxon>Craniata</taxon>
        <taxon>Vertebrata</taxon>
        <taxon>Chondrichthyes</taxon>
        <taxon>Elasmobranchii</taxon>
        <taxon>Galeomorphii</taxon>
        <taxon>Galeoidea</taxon>
        <taxon>Orectolobiformes</taxon>
        <taxon>Hemiscylliidae</taxon>
        <taxon>Chiloscyllium</taxon>
    </lineage>
</organism>
<feature type="compositionally biased region" description="Polar residues" evidence="1">
    <location>
        <begin position="52"/>
        <end position="62"/>
    </location>
</feature>
<dbReference type="Proteomes" id="UP000287033">
    <property type="component" value="Unassembled WGS sequence"/>
</dbReference>
<name>A0A401RI97_CHIPU</name>
<evidence type="ECO:0000256" key="1">
    <source>
        <dbReference type="SAM" id="MobiDB-lite"/>
    </source>
</evidence>
<reference evidence="2 3" key="1">
    <citation type="journal article" date="2018" name="Nat. Ecol. Evol.">
        <title>Shark genomes provide insights into elasmobranch evolution and the origin of vertebrates.</title>
        <authorList>
            <person name="Hara Y"/>
            <person name="Yamaguchi K"/>
            <person name="Onimaru K"/>
            <person name="Kadota M"/>
            <person name="Koyanagi M"/>
            <person name="Keeley SD"/>
            <person name="Tatsumi K"/>
            <person name="Tanaka K"/>
            <person name="Motone F"/>
            <person name="Kageyama Y"/>
            <person name="Nozu R"/>
            <person name="Adachi N"/>
            <person name="Nishimura O"/>
            <person name="Nakagawa R"/>
            <person name="Tanegashima C"/>
            <person name="Kiyatake I"/>
            <person name="Matsumoto R"/>
            <person name="Murakumo K"/>
            <person name="Nishida K"/>
            <person name="Terakita A"/>
            <person name="Kuratani S"/>
            <person name="Sato K"/>
            <person name="Hyodo S Kuraku.S."/>
        </authorList>
    </citation>
    <scope>NUCLEOTIDE SEQUENCE [LARGE SCALE GENOMIC DNA]</scope>
</reference>
<evidence type="ECO:0008006" key="4">
    <source>
        <dbReference type="Google" id="ProtNLM"/>
    </source>
</evidence>
<dbReference type="AlphaFoldDB" id="A0A401RI97"/>
<dbReference type="PANTHER" id="PTHR23509:SF7">
    <property type="entry name" value="PHOSPHOLIPASE DDHD2"/>
    <property type="match status" value="1"/>
</dbReference>
<dbReference type="STRING" id="137246.A0A401RI97"/>
<evidence type="ECO:0000313" key="2">
    <source>
        <dbReference type="EMBL" id="GCC17865.1"/>
    </source>
</evidence>
<accession>A0A401RI97</accession>
<protein>
    <recommendedName>
        <fullName evidence="4">DDHD domain-containing protein</fullName>
    </recommendedName>
</protein>
<evidence type="ECO:0000313" key="3">
    <source>
        <dbReference type="Proteomes" id="UP000287033"/>
    </source>
</evidence>
<dbReference type="GO" id="GO:0004806">
    <property type="term" value="F:triacylglycerol lipase activity"/>
    <property type="evidence" value="ECO:0007669"/>
    <property type="project" value="TreeGrafter"/>
</dbReference>
<dbReference type="InterPro" id="IPR058055">
    <property type="entry name" value="PA-PLA1"/>
</dbReference>
<feature type="region of interest" description="Disordered" evidence="1">
    <location>
        <begin position="1"/>
        <end position="92"/>
    </location>
</feature>
<gene>
    <name evidence="2" type="ORF">chiPu_0017709</name>
</gene>
<dbReference type="EMBL" id="BEZZ01001355">
    <property type="protein sequence ID" value="GCC17865.1"/>
    <property type="molecule type" value="Genomic_DNA"/>
</dbReference>
<dbReference type="GO" id="GO:0030134">
    <property type="term" value="C:COPII-coated ER to Golgi transport vesicle"/>
    <property type="evidence" value="ECO:0007669"/>
    <property type="project" value="TreeGrafter"/>
</dbReference>